<dbReference type="EMBL" id="AP024545">
    <property type="protein sequence ID" value="BCT91014.1"/>
    <property type="molecule type" value="Genomic_DNA"/>
</dbReference>
<dbReference type="Proteomes" id="UP000681317">
    <property type="component" value="Chromosome"/>
</dbReference>
<evidence type="ECO:0000313" key="2">
    <source>
        <dbReference type="Proteomes" id="UP000681317"/>
    </source>
</evidence>
<name>A0ABM7Q1K4_9GAMM</name>
<reference evidence="1 2" key="1">
    <citation type="submission" date="2021-03" db="EMBL/GenBank/DDBJ databases">
        <title>Complete Genome Sequences of Two Lysobacter Strains Isolated from Sea Water (Lysobacter caseinilyticus) and Soil (Lysobacter helvus) in South Korea.</title>
        <authorList>
            <person name="Watanabe Y."/>
            <person name="Arakawa K."/>
        </authorList>
    </citation>
    <scope>NUCLEOTIDE SEQUENCE [LARGE SCALE GENOMIC DNA]</scope>
    <source>
        <strain evidence="1 2">KVB24</strain>
    </source>
</reference>
<gene>
    <name evidence="1" type="ORF">LYSCAS_00380</name>
</gene>
<evidence type="ECO:0000313" key="1">
    <source>
        <dbReference type="EMBL" id="BCT91014.1"/>
    </source>
</evidence>
<accession>A0ABM7Q1K4</accession>
<dbReference type="RefSeq" id="WP_213435052.1">
    <property type="nucleotide sequence ID" value="NZ_AP024545.1"/>
</dbReference>
<proteinExistence type="predicted"/>
<protein>
    <recommendedName>
        <fullName evidence="3">Baseplate assembly protein</fullName>
    </recommendedName>
</protein>
<evidence type="ECO:0008006" key="3">
    <source>
        <dbReference type="Google" id="ProtNLM"/>
    </source>
</evidence>
<keyword evidence="2" id="KW-1185">Reference proteome</keyword>
<organism evidence="1 2">
    <name type="scientific">Noviluteimonas caseinilytica</name>
    <dbReference type="NCBI Taxonomy" id="2675101"/>
    <lineage>
        <taxon>Bacteria</taxon>
        <taxon>Pseudomonadati</taxon>
        <taxon>Pseudomonadota</taxon>
        <taxon>Gammaproteobacteria</taxon>
        <taxon>Lysobacterales</taxon>
        <taxon>Lysobacteraceae</taxon>
        <taxon>Noviluteimonas</taxon>
    </lineage>
</organism>
<sequence>MKPPVPPRLEPRRTRDFAVELNARAQAWIPTWAIADDEPDFGRALLQIGARFNAEVAEQLDGAGAKLRDGLFDWLGVHGEAARPARVPVAFKLGDKASEAVLARAASRLQASVEGASVVFETETDVQLVPAKLERIVGVEADHFYLPPPGLSSLEPVQPMPEQWALKSFAAPAADKLQLDPDEGLLPGLVLRSDGQRFRIQQADKGLATIEPPLQDGLAQGAIVQKVASFSPFDGLWNDAQLHALYFGSTDLFDITAAATLDILGAQGLVGVAWEYWGKRAAAEDPDAVAWQPLAKAATQPYATALTLEKPEGAVEPREILPGMGARWIRAVATQVDKVLLGVDQLSVRINYTPIAATCQSAAAKPSVGFEAMSNTTPLVVDSAFYPLGRAPRQFDAFYVGSAEAFSKKDADVQLCVQLADLSFRDFACLRTGPKADTVLAGVTRDGGLQLLEFSGTPQRLSRYHGRPALHPPSPGLFGARVDAAPVALRQDAIAVWNRSTDVLAAAAADDAVWVWRESDDVLFGALFSGWKKLPDVPVVPPAAGPTPGVDGLVYVSPNLVALRDKTLYQCNPDDATPAWTKLVARIGGVDIEFTRIAPIVVAGALPTNPRAVGVAMDQTLYALAFAGTTATCTALRTAVDARVTPAAILRSDNTLAAVAVGPGPGATERRLLGFRSNPNALTTQALVEASIGDADVLGNALDGGIANARSVFAACLGEPDGTTKLAHWSPFDAPFNAAALSGLLFDAPIPPGLGPAAGAPTVLPAHLVVPALSSQVLVAAFDPTQCVPRQGPLRTAIITKPLDPLQAADRVAFPITSAPGFQVATAMATSVQGGEVLFEYDVRAVADPIFVYPPAATAATPSVVVPTKLDTVVIAAAHTVTSNATRLLIATPISTQVYLVKGFNTTTRVATLDRKLDVPTTPPASVDYWMPVPSPIPGDRRVVPLLHLDPNTDGDWDAALLDRILLAFPGANPAWQKGHAFQADVNGHPILVDLATSWTIPPAVSLGKADFVVDAAVQAWIGQLADTTSNPALSWEYWNGTGWWNLNATDTTQHLKRSGAITFKVPADLKPTDWSGKTSHWIRARLIGGDYGQEEVKVVNTPTSGGGSEQTIERNADNIRAPYVAQLHLSYAMKDGVLPTYVLAQDSGSIRDQSDANRTPNAIVEAFVPLPVLLGRMSGPAVHADADDCAPPCHCDNTKATSAAAAGARVAGPVVESAGRALFLGFKGPVSGGPVRLYLRAVEHAGQGARDALHVDALVADRFVPLVVEDDTRGLGESGMLTLVFDAEPTPRELFGTTLRWLRVTASNDASAWAPILQGAYLNAAWASATETMRYERLGSSEGAPNLTLTLARPPVLRNTLELRVREPLGDEERATLLADDPARVVRNVPDLPGDWVRWDQVFDPADEAPDKRAYALDEATGAILFGDGEHGMIPPIGRDSIVAFRYQRTEPAADGSDRVPANAVAARTKLNLGSPVAGVEAVFAADQAAGGAPPEDAPRILRFGGARLRHRNRAVSGTDLEDLALQSSPDIAQARVFTARSGVRLVVAMRGADPTPNAAQRRELERLLLGVSPVTLGALRIAGPTLRSLGAQLQLRVQDLDDAGAVARDVRARIAAWFNVVSGGADGQGWPLGRSPDATDLALALVDVPRLASVDDVVLHEIVDGVLERPWPNSLRGSDLVVLRDDALHLGFSTAEAAA</sequence>